<dbReference type="GO" id="GO:0005634">
    <property type="term" value="C:nucleus"/>
    <property type="evidence" value="ECO:0007669"/>
    <property type="project" value="TreeGrafter"/>
</dbReference>
<name>A0A482WS65_LAOST</name>
<evidence type="ECO:0000313" key="7">
    <source>
        <dbReference type="EMBL" id="RZF36417.1"/>
    </source>
</evidence>
<gene>
    <name evidence="7" type="ORF">LSTR_LSTR010837</name>
</gene>
<dbReference type="InterPro" id="IPR038765">
    <property type="entry name" value="Papain-like_cys_pep_sf"/>
</dbReference>
<dbReference type="PANTHER" id="PTHR12606">
    <property type="entry name" value="SENTRIN/SUMO-SPECIFIC PROTEASE"/>
    <property type="match status" value="1"/>
</dbReference>
<dbReference type="GO" id="GO:0060255">
    <property type="term" value="P:regulation of macromolecule metabolic process"/>
    <property type="evidence" value="ECO:0007669"/>
    <property type="project" value="UniProtKB-ARBA"/>
</dbReference>
<evidence type="ECO:0000259" key="6">
    <source>
        <dbReference type="PROSITE" id="PS50600"/>
    </source>
</evidence>
<dbReference type="SMR" id="A0A482WS65"/>
<dbReference type="OrthoDB" id="8188607at2759"/>
<evidence type="ECO:0000256" key="5">
    <source>
        <dbReference type="SAM" id="MobiDB-lite"/>
    </source>
</evidence>
<proteinExistence type="inferred from homology"/>
<feature type="compositionally biased region" description="Polar residues" evidence="5">
    <location>
        <begin position="50"/>
        <end position="63"/>
    </location>
</feature>
<dbReference type="InterPro" id="IPR003653">
    <property type="entry name" value="Peptidase_C48_C"/>
</dbReference>
<evidence type="ECO:0000256" key="1">
    <source>
        <dbReference type="ARBA" id="ARBA00005234"/>
    </source>
</evidence>
<feature type="region of interest" description="Disordered" evidence="5">
    <location>
        <begin position="34"/>
        <end position="63"/>
    </location>
</feature>
<keyword evidence="3" id="KW-0378">Hydrolase</keyword>
<dbReference type="PROSITE" id="PS50600">
    <property type="entry name" value="ULP_PROTEASE"/>
    <property type="match status" value="1"/>
</dbReference>
<dbReference type="SUPFAM" id="SSF54001">
    <property type="entry name" value="Cysteine proteinases"/>
    <property type="match status" value="1"/>
</dbReference>
<dbReference type="STRING" id="195883.A0A482WS65"/>
<dbReference type="GO" id="GO:0080090">
    <property type="term" value="P:regulation of primary metabolic process"/>
    <property type="evidence" value="ECO:0007669"/>
    <property type="project" value="UniProtKB-ARBA"/>
</dbReference>
<dbReference type="Proteomes" id="UP000291343">
    <property type="component" value="Unassembled WGS sequence"/>
</dbReference>
<dbReference type="FunCoup" id="A0A482WS65">
    <property type="interactions" value="60"/>
</dbReference>
<organism evidence="7 8">
    <name type="scientific">Laodelphax striatellus</name>
    <name type="common">Small brown planthopper</name>
    <name type="synonym">Delphax striatella</name>
    <dbReference type="NCBI Taxonomy" id="195883"/>
    <lineage>
        <taxon>Eukaryota</taxon>
        <taxon>Metazoa</taxon>
        <taxon>Ecdysozoa</taxon>
        <taxon>Arthropoda</taxon>
        <taxon>Hexapoda</taxon>
        <taxon>Insecta</taxon>
        <taxon>Pterygota</taxon>
        <taxon>Neoptera</taxon>
        <taxon>Paraneoptera</taxon>
        <taxon>Hemiptera</taxon>
        <taxon>Auchenorrhyncha</taxon>
        <taxon>Fulgoroidea</taxon>
        <taxon>Delphacidae</taxon>
        <taxon>Criomorphinae</taxon>
        <taxon>Laodelphax</taxon>
    </lineage>
</organism>
<reference evidence="7 8" key="1">
    <citation type="journal article" date="2017" name="Gigascience">
        <title>Genome sequence of the small brown planthopper, Laodelphax striatellus.</title>
        <authorList>
            <person name="Zhu J."/>
            <person name="Jiang F."/>
            <person name="Wang X."/>
            <person name="Yang P."/>
            <person name="Bao Y."/>
            <person name="Zhao W."/>
            <person name="Wang W."/>
            <person name="Lu H."/>
            <person name="Wang Q."/>
            <person name="Cui N."/>
            <person name="Li J."/>
            <person name="Chen X."/>
            <person name="Luo L."/>
            <person name="Yu J."/>
            <person name="Kang L."/>
            <person name="Cui F."/>
        </authorList>
    </citation>
    <scope>NUCLEOTIDE SEQUENCE [LARGE SCALE GENOMIC DNA]</scope>
    <source>
        <strain evidence="7">Lst14</strain>
    </source>
</reference>
<comment type="similarity">
    <text evidence="1">Belongs to the peptidase C48 family.</text>
</comment>
<protein>
    <recommendedName>
        <fullName evidence="6">Ubiquitin-like protease family profile domain-containing protein</fullName>
    </recommendedName>
</protein>
<dbReference type="GO" id="GO:0016926">
    <property type="term" value="P:protein desumoylation"/>
    <property type="evidence" value="ECO:0007669"/>
    <property type="project" value="TreeGrafter"/>
</dbReference>
<accession>A0A482WS65</accession>
<dbReference type="PANTHER" id="PTHR12606:SF141">
    <property type="entry name" value="GH15225P-RELATED"/>
    <property type="match status" value="1"/>
</dbReference>
<evidence type="ECO:0000313" key="8">
    <source>
        <dbReference type="Proteomes" id="UP000291343"/>
    </source>
</evidence>
<dbReference type="GO" id="GO:0016929">
    <property type="term" value="F:deSUMOylase activity"/>
    <property type="evidence" value="ECO:0007669"/>
    <property type="project" value="TreeGrafter"/>
</dbReference>
<keyword evidence="2" id="KW-0645">Protease</keyword>
<feature type="domain" description="Ubiquitin-like protease family profile" evidence="6">
    <location>
        <begin position="445"/>
        <end position="607"/>
    </location>
</feature>
<evidence type="ECO:0000256" key="2">
    <source>
        <dbReference type="ARBA" id="ARBA00022670"/>
    </source>
</evidence>
<feature type="region of interest" description="Disordered" evidence="5">
    <location>
        <begin position="175"/>
        <end position="208"/>
    </location>
</feature>
<feature type="compositionally biased region" description="Polar residues" evidence="5">
    <location>
        <begin position="188"/>
        <end position="197"/>
    </location>
</feature>
<comment type="caution">
    <text evidence="7">The sequence shown here is derived from an EMBL/GenBank/DDBJ whole genome shotgun (WGS) entry which is preliminary data.</text>
</comment>
<dbReference type="FunFam" id="3.40.395.10:FF:000001">
    <property type="entry name" value="Sentrin-specific protease 1"/>
    <property type="match status" value="1"/>
</dbReference>
<dbReference type="Pfam" id="PF02902">
    <property type="entry name" value="Peptidase_C48"/>
    <property type="match status" value="1"/>
</dbReference>
<evidence type="ECO:0000256" key="4">
    <source>
        <dbReference type="ARBA" id="ARBA00022807"/>
    </source>
</evidence>
<dbReference type="AlphaFoldDB" id="A0A482WS65"/>
<dbReference type="Gene3D" id="3.40.395.10">
    <property type="entry name" value="Adenoviral Proteinase, Chain A"/>
    <property type="match status" value="1"/>
</dbReference>
<sequence length="638" mass="73052">MIVIMVEILSRAFTSLKQWLNLDEALPRRKRILDDNDNLGHSKRFKRSTHQPSNEMEPSENVPSDINPFSSRGHMLLNLAKKKDNKVAELKPAQWKSTFKENCLEISSDEDDDVIIVSEKRNRPPLMPSTQYGESSQLQNRTEDARIVQNSISTRPISNLPLHCSTPAATSSKAAMSRFCPPTGRRALSSNTSSTMSKMRHSSASRIGRTSSASLNLISKTRTISAEENMVDRFKYKALLESYIKTHTMPRFPKPFLNFQEVEKTLVPSSRASCSRATSKPKVEILDLTKPEKQRRPVRLDVKSLHSKDSDDGSDVEIVSVTPVSKSTVPKVNSFENRIKDSKYLGPEWLENLCQNYQKILKDTNQESQNQQIKKDIYAKQNEKALAPIEERIKRHMVITETIILDEPVEEEPKLPELTPNMLKQIQAALVPRPPSAVVAEGFGLRITRNDMHTLANVNWLNDEVINFYMNLLIERSKKEGLPKVYAFNTFFYPKLIESGHASLRRWTRKVDIFAQDLIIVPVHLGVHWCMAIIDLRNKVVEYYDSMGSDNNKCLKALLKYLEDESNDKKKTPYDTSDWKAVNMKDIPQQMNGSDCGMFACTFAEYKCRNAKITFSQKEMPYFRKKMVYEILTGKLMM</sequence>
<dbReference type="GO" id="GO:0006508">
    <property type="term" value="P:proteolysis"/>
    <property type="evidence" value="ECO:0007669"/>
    <property type="project" value="UniProtKB-KW"/>
</dbReference>
<keyword evidence="4" id="KW-0788">Thiol protease</keyword>
<keyword evidence="8" id="KW-1185">Reference proteome</keyword>
<dbReference type="EMBL" id="QKKF02026418">
    <property type="protein sequence ID" value="RZF36417.1"/>
    <property type="molecule type" value="Genomic_DNA"/>
</dbReference>
<dbReference type="InParanoid" id="A0A482WS65"/>
<evidence type="ECO:0000256" key="3">
    <source>
        <dbReference type="ARBA" id="ARBA00022801"/>
    </source>
</evidence>